<dbReference type="AlphaFoldDB" id="A0A9P5PH03"/>
<dbReference type="InterPro" id="IPR029319">
    <property type="entry name" value="DNA_ligase_OB"/>
</dbReference>
<keyword evidence="2" id="KW-0235">DNA replication</keyword>
<evidence type="ECO:0000313" key="8">
    <source>
        <dbReference type="EMBL" id="KAF9063022.1"/>
    </source>
</evidence>
<sequence>MSSDQLAEFNGIQPIVMLKEGEEKVVQSKTSDVKFIVKRTKDYFYCMCPAWRNQSGVPVNARSCKHLLSLLGQPYEEARLEYMNPGGPLPKGLPVRKARASKTIKQIDETDDKMDVDGDGSQRLPIVKTPTPTTTPKGAGVDANDAGHSRKPSSKSKAPLDSAQAARAKRKRADESSEEDTAKNPTPPKGKSPAKRPVEDDSVTEDDSEEERPKKKSQKPPSSKTKKPVNRKATPEDDEDEDVDVEEEKPTKKSTKPASSSKAKSSKKHKAISEDDIDEEEEPKKSKKPVSSKGKPASKRPTKRARQDDSETEDSEEEKTKKPPTSSKGKASTKKPVKRKATEADEDEEDEKPMKKPTKPASSSKAKPPKKRKAVSETEDDADEEEEPKKPKKPVSSKGKPASKRLTKRARQDDSEHEDTDEEKTKKPSSSRKPVSKAREIEDDDEDEDEGSDNDEDEGDDDEGLDGDELASIKGIKPNVLLKDGEEKEVQSQTSSSVYKVKRTFDHYYCTCPAWRNQGGIPVNARSCKHLVALLGEKYEAARVKRKNPDGPTLNAPKKKTSSKSKKGKDGDGGKADFSVLLANSWDVDTGPDPTGWWISEKLDGVRTYYDGKLMYSRLGNPFTPPQWFLDKLPKNVTLDGELFGGRQKFQETVSIVKTMNSPHWKDITFHVFDIPSIGTQPFETRMEQLKKFFEPGTGSHASDKVTIVEHEKAKNRKHVIDKLKEPGSQYEARRSSTLLKLKSFYDAEAIVTGYKDGKGRNAGVTGALKCKMASGKTFDVGSGLNDKQRKSPPKIGSIIVYRFQELTKDGVPRFPTYLGEAADKAKPKDAIVPDHRKGATTKSDD</sequence>
<dbReference type="GO" id="GO:0006281">
    <property type="term" value="P:DNA repair"/>
    <property type="evidence" value="ECO:0007669"/>
    <property type="project" value="UniProtKB-KW"/>
</dbReference>
<feature type="compositionally biased region" description="Acidic residues" evidence="6">
    <location>
        <begin position="236"/>
        <end position="247"/>
    </location>
</feature>
<keyword evidence="3" id="KW-0227">DNA damage</keyword>
<organism evidence="8 9">
    <name type="scientific">Rhodocollybia butyracea</name>
    <dbReference type="NCBI Taxonomy" id="206335"/>
    <lineage>
        <taxon>Eukaryota</taxon>
        <taxon>Fungi</taxon>
        <taxon>Dikarya</taxon>
        <taxon>Basidiomycota</taxon>
        <taxon>Agaricomycotina</taxon>
        <taxon>Agaricomycetes</taxon>
        <taxon>Agaricomycetidae</taxon>
        <taxon>Agaricales</taxon>
        <taxon>Marasmiineae</taxon>
        <taxon>Omphalotaceae</taxon>
        <taxon>Rhodocollybia</taxon>
    </lineage>
</organism>
<keyword evidence="1" id="KW-0436">Ligase</keyword>
<comment type="caution">
    <text evidence="8">The sequence shown here is derived from an EMBL/GenBank/DDBJ whole genome shotgun (WGS) entry which is preliminary data.</text>
</comment>
<feature type="domain" description="SWIM-type" evidence="7">
    <location>
        <begin position="31"/>
        <end position="75"/>
    </location>
</feature>
<evidence type="ECO:0000313" key="9">
    <source>
        <dbReference type="Proteomes" id="UP000772434"/>
    </source>
</evidence>
<feature type="compositionally biased region" description="Basic residues" evidence="6">
    <location>
        <begin position="427"/>
        <end position="436"/>
    </location>
</feature>
<dbReference type="Gene3D" id="3.30.470.30">
    <property type="entry name" value="DNA ligase/mRNA capping enzyme"/>
    <property type="match status" value="1"/>
</dbReference>
<dbReference type="SUPFAM" id="SSF56091">
    <property type="entry name" value="DNA ligase/mRNA capping enzyme, catalytic domain"/>
    <property type="match status" value="1"/>
</dbReference>
<name>A0A9P5PH03_9AGAR</name>
<feature type="compositionally biased region" description="Acidic residues" evidence="6">
    <location>
        <begin position="377"/>
        <end position="386"/>
    </location>
</feature>
<dbReference type="Pfam" id="PF14743">
    <property type="entry name" value="DNA_ligase_OB_2"/>
    <property type="match status" value="1"/>
</dbReference>
<feature type="compositionally biased region" description="Acidic residues" evidence="6">
    <location>
        <begin position="441"/>
        <end position="469"/>
    </location>
</feature>
<dbReference type="InterPro" id="IPR012340">
    <property type="entry name" value="NA-bd_OB-fold"/>
</dbReference>
<gene>
    <name evidence="8" type="ORF">BDP27DRAFT_1394009</name>
</gene>
<keyword evidence="5" id="KW-0862">Zinc</keyword>
<keyword evidence="4" id="KW-0234">DNA repair</keyword>
<dbReference type="CDD" id="cd07896">
    <property type="entry name" value="Adenylation_kDNA_ligase_like"/>
    <property type="match status" value="1"/>
</dbReference>
<dbReference type="GO" id="GO:0006260">
    <property type="term" value="P:DNA replication"/>
    <property type="evidence" value="ECO:0007669"/>
    <property type="project" value="UniProtKB-KW"/>
</dbReference>
<dbReference type="PROSITE" id="PS50966">
    <property type="entry name" value="ZF_SWIM"/>
    <property type="match status" value="2"/>
</dbReference>
<evidence type="ECO:0000256" key="6">
    <source>
        <dbReference type="SAM" id="MobiDB-lite"/>
    </source>
</evidence>
<accession>A0A9P5PH03</accession>
<dbReference type="PANTHER" id="PTHR47810">
    <property type="entry name" value="DNA LIGASE"/>
    <property type="match status" value="1"/>
</dbReference>
<protein>
    <recommendedName>
        <fullName evidence="7">SWIM-type domain-containing protein</fullName>
    </recommendedName>
</protein>
<keyword evidence="5" id="KW-0863">Zinc-finger</keyword>
<feature type="compositionally biased region" description="Basic and acidic residues" evidence="6">
    <location>
        <begin position="105"/>
        <end position="116"/>
    </location>
</feature>
<dbReference type="EMBL" id="JADNRY010000156">
    <property type="protein sequence ID" value="KAF9063022.1"/>
    <property type="molecule type" value="Genomic_DNA"/>
</dbReference>
<evidence type="ECO:0000256" key="2">
    <source>
        <dbReference type="ARBA" id="ARBA00022705"/>
    </source>
</evidence>
<dbReference type="InterPro" id="IPR007527">
    <property type="entry name" value="Znf_SWIM"/>
</dbReference>
<dbReference type="GO" id="GO:0016874">
    <property type="term" value="F:ligase activity"/>
    <property type="evidence" value="ECO:0007669"/>
    <property type="project" value="UniProtKB-KW"/>
</dbReference>
<feature type="region of interest" description="Disordered" evidence="6">
    <location>
        <begin position="823"/>
        <end position="846"/>
    </location>
</feature>
<evidence type="ECO:0000259" key="7">
    <source>
        <dbReference type="PROSITE" id="PS50966"/>
    </source>
</evidence>
<dbReference type="Proteomes" id="UP000772434">
    <property type="component" value="Unassembled WGS sequence"/>
</dbReference>
<feature type="domain" description="SWIM-type" evidence="7">
    <location>
        <begin position="499"/>
        <end position="539"/>
    </location>
</feature>
<evidence type="ECO:0000256" key="4">
    <source>
        <dbReference type="ARBA" id="ARBA00023204"/>
    </source>
</evidence>
<dbReference type="NCBIfam" id="NF006592">
    <property type="entry name" value="PRK09125.1"/>
    <property type="match status" value="1"/>
</dbReference>
<keyword evidence="5" id="KW-0479">Metal-binding</keyword>
<dbReference type="SUPFAM" id="SSF50249">
    <property type="entry name" value="Nucleic acid-binding proteins"/>
    <property type="match status" value="1"/>
</dbReference>
<dbReference type="Gene3D" id="2.40.50.140">
    <property type="entry name" value="Nucleic acid-binding proteins"/>
    <property type="match status" value="1"/>
</dbReference>
<dbReference type="Gene3D" id="3.30.1490.70">
    <property type="match status" value="1"/>
</dbReference>
<proteinExistence type="predicted"/>
<dbReference type="InterPro" id="IPR050326">
    <property type="entry name" value="NAD_dep_DNA_ligaseB"/>
</dbReference>
<feature type="region of interest" description="Disordered" evidence="6">
    <location>
        <begin position="543"/>
        <end position="574"/>
    </location>
</feature>
<feature type="compositionally biased region" description="Basic residues" evidence="6">
    <location>
        <begin position="557"/>
        <end position="567"/>
    </location>
</feature>
<feature type="compositionally biased region" description="Basic residues" evidence="6">
    <location>
        <begin position="285"/>
        <end position="304"/>
    </location>
</feature>
<dbReference type="PANTHER" id="PTHR47810:SF1">
    <property type="entry name" value="DNA LIGASE B"/>
    <property type="match status" value="1"/>
</dbReference>
<feature type="compositionally biased region" description="Acidic residues" evidence="6">
    <location>
        <begin position="200"/>
        <end position="210"/>
    </location>
</feature>
<feature type="region of interest" description="Disordered" evidence="6">
    <location>
        <begin position="85"/>
        <end position="478"/>
    </location>
</feature>
<evidence type="ECO:0000256" key="3">
    <source>
        <dbReference type="ARBA" id="ARBA00022763"/>
    </source>
</evidence>
<dbReference type="GO" id="GO:0008270">
    <property type="term" value="F:zinc ion binding"/>
    <property type="evidence" value="ECO:0007669"/>
    <property type="project" value="UniProtKB-KW"/>
</dbReference>
<evidence type="ECO:0000256" key="1">
    <source>
        <dbReference type="ARBA" id="ARBA00022598"/>
    </source>
</evidence>
<dbReference type="OrthoDB" id="411785at2759"/>
<feature type="compositionally biased region" description="Basic residues" evidence="6">
    <location>
        <begin position="390"/>
        <end position="409"/>
    </location>
</feature>
<evidence type="ECO:0000256" key="5">
    <source>
        <dbReference type="PROSITE-ProRule" id="PRU00325"/>
    </source>
</evidence>
<reference evidence="8" key="1">
    <citation type="submission" date="2020-11" db="EMBL/GenBank/DDBJ databases">
        <authorList>
            <consortium name="DOE Joint Genome Institute"/>
            <person name="Ahrendt S."/>
            <person name="Riley R."/>
            <person name="Andreopoulos W."/>
            <person name="Labutti K."/>
            <person name="Pangilinan J."/>
            <person name="Ruiz-Duenas F.J."/>
            <person name="Barrasa J.M."/>
            <person name="Sanchez-Garcia M."/>
            <person name="Camarero S."/>
            <person name="Miyauchi S."/>
            <person name="Serrano A."/>
            <person name="Linde D."/>
            <person name="Babiker R."/>
            <person name="Drula E."/>
            <person name="Ayuso-Fernandez I."/>
            <person name="Pacheco R."/>
            <person name="Padilla G."/>
            <person name="Ferreira P."/>
            <person name="Barriuso J."/>
            <person name="Kellner H."/>
            <person name="Castanera R."/>
            <person name="Alfaro M."/>
            <person name="Ramirez L."/>
            <person name="Pisabarro A.G."/>
            <person name="Kuo A."/>
            <person name="Tritt A."/>
            <person name="Lipzen A."/>
            <person name="He G."/>
            <person name="Yan M."/>
            <person name="Ng V."/>
            <person name="Cullen D."/>
            <person name="Martin F."/>
            <person name="Rosso M.-N."/>
            <person name="Henrissat B."/>
            <person name="Hibbett D."/>
            <person name="Martinez A.T."/>
            <person name="Grigoriev I.V."/>
        </authorList>
    </citation>
    <scope>NUCLEOTIDE SEQUENCE</scope>
    <source>
        <strain evidence="8">AH 40177</strain>
    </source>
</reference>
<dbReference type="CDD" id="cd08041">
    <property type="entry name" value="OBF_kDNA_ligase_like"/>
    <property type="match status" value="1"/>
</dbReference>
<feature type="compositionally biased region" description="Basic residues" evidence="6">
    <location>
        <begin position="214"/>
        <end position="230"/>
    </location>
</feature>
<keyword evidence="9" id="KW-1185">Reference proteome</keyword>